<keyword evidence="2" id="KW-1185">Reference proteome</keyword>
<evidence type="ECO:0000313" key="2">
    <source>
        <dbReference type="Proteomes" id="UP000790347"/>
    </source>
</evidence>
<protein>
    <submittedName>
        <fullName evidence="1">Uncharacterized protein</fullName>
    </submittedName>
</protein>
<comment type="caution">
    <text evidence="1">The sequence shown here is derived from an EMBL/GenBank/DDBJ whole genome shotgun (WGS) entry which is preliminary data.</text>
</comment>
<sequence>MNCTQKKCTPPIIDDALNAPEYIDMIVDRFDGYRFDICILAIRIGTPLNDIINKAGNSSQSLP</sequence>
<evidence type="ECO:0000313" key="1">
    <source>
        <dbReference type="EMBL" id="KAH9510720.1"/>
    </source>
</evidence>
<dbReference type="Proteomes" id="UP000790347">
    <property type="component" value="Unassembled WGS sequence"/>
</dbReference>
<organism evidence="1 2">
    <name type="scientific">Dermatophagoides farinae</name>
    <name type="common">American house dust mite</name>
    <dbReference type="NCBI Taxonomy" id="6954"/>
    <lineage>
        <taxon>Eukaryota</taxon>
        <taxon>Metazoa</taxon>
        <taxon>Ecdysozoa</taxon>
        <taxon>Arthropoda</taxon>
        <taxon>Chelicerata</taxon>
        <taxon>Arachnida</taxon>
        <taxon>Acari</taxon>
        <taxon>Acariformes</taxon>
        <taxon>Sarcoptiformes</taxon>
        <taxon>Astigmata</taxon>
        <taxon>Psoroptidia</taxon>
        <taxon>Analgoidea</taxon>
        <taxon>Pyroglyphidae</taxon>
        <taxon>Dermatophagoidinae</taxon>
        <taxon>Dermatophagoides</taxon>
    </lineage>
</organism>
<reference evidence="1" key="2">
    <citation type="journal article" date="2022" name="Res Sq">
        <title>Comparative Genomics Reveals Insights into the Divergent Evolution of Astigmatic Mites and Household Pest Adaptations.</title>
        <authorList>
            <person name="Xiong Q."/>
            <person name="Wan A.T.-Y."/>
            <person name="Liu X.-Y."/>
            <person name="Fung C.S.-H."/>
            <person name="Xiao X."/>
            <person name="Malainual N."/>
            <person name="Hou J."/>
            <person name="Wang L."/>
            <person name="Wang M."/>
            <person name="Yang K."/>
            <person name="Cui Y."/>
            <person name="Leung E."/>
            <person name="Nong W."/>
            <person name="Shin S.-K."/>
            <person name="Au S."/>
            <person name="Jeong K.Y."/>
            <person name="Chew F.T."/>
            <person name="Hui J."/>
            <person name="Leung T.F."/>
            <person name="Tungtrongchitr A."/>
            <person name="Zhong N."/>
            <person name="Liu Z."/>
            <person name="Tsui S."/>
        </authorList>
    </citation>
    <scope>NUCLEOTIDE SEQUENCE</scope>
    <source>
        <strain evidence="1">Derf</strain>
        <tissue evidence="1">Whole organism</tissue>
    </source>
</reference>
<reference evidence="1" key="1">
    <citation type="submission" date="2013-05" db="EMBL/GenBank/DDBJ databases">
        <authorList>
            <person name="Yim A.K.Y."/>
            <person name="Chan T.F."/>
            <person name="Ji K.M."/>
            <person name="Liu X.Y."/>
            <person name="Zhou J.W."/>
            <person name="Li R.Q."/>
            <person name="Yang K.Y."/>
            <person name="Li J."/>
            <person name="Li M."/>
            <person name="Law P.T.W."/>
            <person name="Wu Y.L."/>
            <person name="Cai Z.L."/>
            <person name="Qin H."/>
            <person name="Bao Y."/>
            <person name="Leung R.K.K."/>
            <person name="Ng P.K.S."/>
            <person name="Zou J."/>
            <person name="Zhong X.J."/>
            <person name="Ran P.X."/>
            <person name="Zhong N.S."/>
            <person name="Liu Z.G."/>
            <person name="Tsui S.K.W."/>
        </authorList>
    </citation>
    <scope>NUCLEOTIDE SEQUENCE</scope>
    <source>
        <strain evidence="1">Derf</strain>
        <tissue evidence="1">Whole organism</tissue>
    </source>
</reference>
<dbReference type="EMBL" id="ASGP02000004">
    <property type="protein sequence ID" value="KAH9510720.1"/>
    <property type="molecule type" value="Genomic_DNA"/>
</dbReference>
<gene>
    <name evidence="1" type="ORF">DERF_009230</name>
</gene>
<accession>A0A922HUL7</accession>
<proteinExistence type="predicted"/>
<name>A0A922HUL7_DERFA</name>
<dbReference type="AlphaFoldDB" id="A0A922HUL7"/>